<proteinExistence type="predicted"/>
<evidence type="ECO:0000259" key="2">
    <source>
        <dbReference type="Pfam" id="PF25000"/>
    </source>
</evidence>
<name>A0A8H6ILE0_9PEZI</name>
<feature type="non-terminal residue" evidence="3">
    <location>
        <position position="1"/>
    </location>
</feature>
<feature type="domain" description="NB-ARC" evidence="1">
    <location>
        <begin position="12"/>
        <end position="172"/>
    </location>
</feature>
<dbReference type="Pfam" id="PF25000">
    <property type="entry name" value="DUF7779"/>
    <property type="match status" value="1"/>
</dbReference>
<dbReference type="Gene3D" id="3.40.50.300">
    <property type="entry name" value="P-loop containing nucleotide triphosphate hydrolases"/>
    <property type="match status" value="1"/>
</dbReference>
<evidence type="ECO:0000313" key="4">
    <source>
        <dbReference type="Proteomes" id="UP000639643"/>
    </source>
</evidence>
<organism evidence="3 4">
    <name type="scientific">Colletotrichum musicola</name>
    <dbReference type="NCBI Taxonomy" id="2175873"/>
    <lineage>
        <taxon>Eukaryota</taxon>
        <taxon>Fungi</taxon>
        <taxon>Dikarya</taxon>
        <taxon>Ascomycota</taxon>
        <taxon>Pezizomycotina</taxon>
        <taxon>Sordariomycetes</taxon>
        <taxon>Hypocreomycetidae</taxon>
        <taxon>Glomerellales</taxon>
        <taxon>Glomerellaceae</taxon>
        <taxon>Colletotrichum</taxon>
        <taxon>Colletotrichum orchidearum species complex</taxon>
    </lineage>
</organism>
<dbReference type="AlphaFoldDB" id="A0A8H6ILE0"/>
<dbReference type="EMBL" id="WIGM01002303">
    <property type="protein sequence ID" value="KAF6781766.1"/>
    <property type="molecule type" value="Genomic_DNA"/>
</dbReference>
<protein>
    <submittedName>
        <fullName evidence="3">Kinesin light chain 5</fullName>
    </submittedName>
</protein>
<dbReference type="OrthoDB" id="20872at2759"/>
<dbReference type="InterPro" id="IPR056681">
    <property type="entry name" value="DUF7779"/>
</dbReference>
<evidence type="ECO:0000313" key="3">
    <source>
        <dbReference type="EMBL" id="KAF6781766.1"/>
    </source>
</evidence>
<dbReference type="GO" id="GO:0043531">
    <property type="term" value="F:ADP binding"/>
    <property type="evidence" value="ECO:0007669"/>
    <property type="project" value="InterPro"/>
</dbReference>
<accession>A0A8H6ILE0</accession>
<gene>
    <name evidence="3" type="ORF">CMUS01_16755</name>
</gene>
<comment type="caution">
    <text evidence="3">The sequence shown here is derived from an EMBL/GenBank/DDBJ whole genome shotgun (WGS) entry which is preliminary data.</text>
</comment>
<evidence type="ECO:0000259" key="1">
    <source>
        <dbReference type="Pfam" id="PF00931"/>
    </source>
</evidence>
<dbReference type="InterPro" id="IPR027417">
    <property type="entry name" value="P-loop_NTPase"/>
</dbReference>
<reference evidence="3" key="1">
    <citation type="journal article" date="2020" name="Phytopathology">
        <title>Genome Sequence Resources of Colletotrichum truncatum, C. plurivorum, C. musicola, and C. sojae: Four Species Pathogenic to Soybean (Glycine max).</title>
        <authorList>
            <person name="Rogerio F."/>
            <person name="Boufleur T.R."/>
            <person name="Ciampi-Guillardi M."/>
            <person name="Sukno S.A."/>
            <person name="Thon M.R."/>
            <person name="Massola Junior N.S."/>
            <person name="Baroncelli R."/>
        </authorList>
    </citation>
    <scope>NUCLEOTIDE SEQUENCE</scope>
    <source>
        <strain evidence="3">LFN0074</strain>
    </source>
</reference>
<sequence length="403" mass="45962">MERQYSGPESRFALVGLGGFGKSQMAIRFAHHLHATSHNTSVFWVHGSTRATFEESYRSIADVLALPRRHDPDINILGLVRDWLQREDTSRWLMIVDNADDFTMLFSNNGGGNGAKIPTASYLPNKDNGKILFTSRSWNAAERLTGNGKTIHQVPIMEEAQALLLLQKKLGQDVDEAAALRLIHTLDYIPLAVNQAAAYIFKRSPRVTVQSYLDEFQKSEKRKGTLLRSDRGDIRRYEGVSNSVVVTWQVTFEQIKREQPRAANLLSLMSYFHAQNIPDYMLYNYNSSNIGVESDDEHEETSDEDFEDDLDVLRGYSLVAMTAVPGFLEMHSLVQFCTKVWISKFGSPDLWKTLFLQSASQHFPSGVFETWQQCQTLMPHIQPLLDKEPLEERNRLEWGELLT</sequence>
<dbReference type="PANTHER" id="PTHR35205">
    <property type="entry name" value="NB-ARC AND TPR DOMAIN PROTEIN"/>
    <property type="match status" value="1"/>
</dbReference>
<dbReference type="SUPFAM" id="SSF52540">
    <property type="entry name" value="P-loop containing nucleoside triphosphate hydrolases"/>
    <property type="match status" value="1"/>
</dbReference>
<dbReference type="Proteomes" id="UP000639643">
    <property type="component" value="Unassembled WGS sequence"/>
</dbReference>
<keyword evidence="4" id="KW-1185">Reference proteome</keyword>
<dbReference type="Pfam" id="PF00931">
    <property type="entry name" value="NB-ARC"/>
    <property type="match status" value="1"/>
</dbReference>
<dbReference type="InterPro" id="IPR002182">
    <property type="entry name" value="NB-ARC"/>
</dbReference>
<dbReference type="PANTHER" id="PTHR35205:SF1">
    <property type="entry name" value="ZU5 DOMAIN-CONTAINING PROTEIN"/>
    <property type="match status" value="1"/>
</dbReference>
<feature type="domain" description="DUF7779" evidence="2">
    <location>
        <begin position="256"/>
        <end position="339"/>
    </location>
</feature>